<dbReference type="EMBL" id="FONG01000013">
    <property type="protein sequence ID" value="SFF40484.1"/>
    <property type="molecule type" value="Genomic_DNA"/>
</dbReference>
<protein>
    <submittedName>
        <fullName evidence="2">Uncharacterized protein</fullName>
    </submittedName>
</protein>
<keyword evidence="3" id="KW-1185">Reference proteome</keyword>
<dbReference type="Proteomes" id="UP000199323">
    <property type="component" value="Unassembled WGS sequence"/>
</dbReference>
<organism evidence="2 3">
    <name type="scientific">Actinacidiphila alni</name>
    <dbReference type="NCBI Taxonomy" id="380248"/>
    <lineage>
        <taxon>Bacteria</taxon>
        <taxon>Bacillati</taxon>
        <taxon>Actinomycetota</taxon>
        <taxon>Actinomycetes</taxon>
        <taxon>Kitasatosporales</taxon>
        <taxon>Streptomycetaceae</taxon>
        <taxon>Actinacidiphila</taxon>
    </lineage>
</organism>
<evidence type="ECO:0000313" key="3">
    <source>
        <dbReference type="Proteomes" id="UP000199323"/>
    </source>
</evidence>
<sequence length="145" mass="15591">MSIPPPLPPLPRKASSRLALPSWKPVARAALLGAVGSYTGTVLTARAWSDCPLGNDSGENFALTGLMVEMCFLMTACLLVVELSWWALSLPLPVLRWGQWLVPVAVAVGLTALYRIGMQSPVVHPDGSCWEGYPAFPFEPKPGPH</sequence>
<dbReference type="OrthoDB" id="4178063at2"/>
<keyword evidence="1" id="KW-0472">Membrane</keyword>
<keyword evidence="1" id="KW-1133">Transmembrane helix</keyword>
<dbReference type="STRING" id="380248.SAMN05216251_113112"/>
<evidence type="ECO:0000313" key="2">
    <source>
        <dbReference type="EMBL" id="SFF40484.1"/>
    </source>
</evidence>
<name>A0A1I2IE31_9ACTN</name>
<feature type="transmembrane region" description="Helical" evidence="1">
    <location>
        <begin position="26"/>
        <end position="49"/>
    </location>
</feature>
<keyword evidence="1" id="KW-0812">Transmembrane</keyword>
<dbReference type="RefSeq" id="WP_093715367.1">
    <property type="nucleotide sequence ID" value="NZ_FONG01000013.1"/>
</dbReference>
<feature type="transmembrane region" description="Helical" evidence="1">
    <location>
        <begin position="100"/>
        <end position="117"/>
    </location>
</feature>
<gene>
    <name evidence="2" type="ORF">SAMN05216251_113112</name>
</gene>
<proteinExistence type="predicted"/>
<evidence type="ECO:0000256" key="1">
    <source>
        <dbReference type="SAM" id="Phobius"/>
    </source>
</evidence>
<dbReference type="AlphaFoldDB" id="A0A1I2IE31"/>
<reference evidence="3" key="1">
    <citation type="submission" date="2016-10" db="EMBL/GenBank/DDBJ databases">
        <authorList>
            <person name="Varghese N."/>
            <person name="Submissions S."/>
        </authorList>
    </citation>
    <scope>NUCLEOTIDE SEQUENCE [LARGE SCALE GENOMIC DNA]</scope>
    <source>
        <strain evidence="3">CGMCC 4.3510</strain>
    </source>
</reference>
<feature type="transmembrane region" description="Helical" evidence="1">
    <location>
        <begin position="61"/>
        <end position="88"/>
    </location>
</feature>
<accession>A0A1I2IE31</accession>